<protein>
    <submittedName>
        <fullName evidence="5">SAM-dependent methyltransferase</fullName>
    </submittedName>
</protein>
<keyword evidence="1 5" id="KW-0489">Methyltransferase</keyword>
<dbReference type="CDD" id="cd02440">
    <property type="entry name" value="AdoMet_MTases"/>
    <property type="match status" value="1"/>
</dbReference>
<proteinExistence type="predicted"/>
<evidence type="ECO:0000256" key="2">
    <source>
        <dbReference type="ARBA" id="ARBA00022691"/>
    </source>
</evidence>
<dbReference type="GO" id="GO:0030170">
    <property type="term" value="F:pyridoxal phosphate binding"/>
    <property type="evidence" value="ECO:0007669"/>
    <property type="project" value="InterPro"/>
</dbReference>
<evidence type="ECO:0000313" key="5">
    <source>
        <dbReference type="EMBL" id="BBH52066.1"/>
    </source>
</evidence>
<dbReference type="PROSITE" id="PS00105">
    <property type="entry name" value="AA_TRANSFER_CLASS_1"/>
    <property type="match status" value="1"/>
</dbReference>
<dbReference type="InterPro" id="IPR029063">
    <property type="entry name" value="SAM-dependent_MTases_sf"/>
</dbReference>
<feature type="domain" description="Aminotransferase class I/classII large" evidence="3">
    <location>
        <begin position="760"/>
        <end position="1084"/>
    </location>
</feature>
<dbReference type="InterPro" id="IPR015421">
    <property type="entry name" value="PyrdxlP-dep_Trfase_major"/>
</dbReference>
<keyword evidence="6" id="KW-1185">Reference proteome</keyword>
<dbReference type="CDD" id="cd00609">
    <property type="entry name" value="AAT_like"/>
    <property type="match status" value="1"/>
</dbReference>
<organism evidence="5 6">
    <name type="scientific">Fluviispira sanaruensis</name>
    <dbReference type="NCBI Taxonomy" id="2493639"/>
    <lineage>
        <taxon>Bacteria</taxon>
        <taxon>Pseudomonadati</taxon>
        <taxon>Bdellovibrionota</taxon>
        <taxon>Oligoflexia</taxon>
        <taxon>Silvanigrellales</taxon>
        <taxon>Silvanigrellaceae</taxon>
        <taxon>Fluviispira</taxon>
    </lineage>
</organism>
<accession>A0A4P2VGV3</accession>
<dbReference type="Gene3D" id="3.90.1150.10">
    <property type="entry name" value="Aspartate Aminotransferase, domain 1"/>
    <property type="match status" value="1"/>
</dbReference>
<dbReference type="Proteomes" id="UP000291236">
    <property type="component" value="Chromosome"/>
</dbReference>
<dbReference type="InterPro" id="IPR007848">
    <property type="entry name" value="Small_mtfrase_dom"/>
</dbReference>
<dbReference type="AlphaFoldDB" id="A0A4P2VGV3"/>
<dbReference type="GO" id="GO:0032259">
    <property type="term" value="P:methylation"/>
    <property type="evidence" value="ECO:0007669"/>
    <property type="project" value="UniProtKB-KW"/>
</dbReference>
<evidence type="ECO:0000313" key="6">
    <source>
        <dbReference type="Proteomes" id="UP000291236"/>
    </source>
</evidence>
<keyword evidence="2" id="KW-0949">S-adenosyl-L-methionine</keyword>
<evidence type="ECO:0000259" key="3">
    <source>
        <dbReference type="Pfam" id="PF00155"/>
    </source>
</evidence>
<dbReference type="OrthoDB" id="9815233at2"/>
<dbReference type="KEGG" id="sbf:JCM31447_05030"/>
<dbReference type="InterPro" id="IPR004838">
    <property type="entry name" value="NHTrfase_class1_PyrdxlP-BS"/>
</dbReference>
<dbReference type="InterPro" id="IPR015422">
    <property type="entry name" value="PyrdxlP-dep_Trfase_small"/>
</dbReference>
<dbReference type="Gene3D" id="3.40.640.10">
    <property type="entry name" value="Type I PLP-dependent aspartate aminotransferase-like (Major domain)"/>
    <property type="match status" value="1"/>
</dbReference>
<gene>
    <name evidence="5" type="ORF">JCM31447_05030</name>
</gene>
<reference evidence="5 6" key="1">
    <citation type="submission" date="2018-12" db="EMBL/GenBank/DDBJ databases">
        <title>Rubrispira sanarue gen. nov., sp., nov., a member of the order Silvanigrellales, isolated from a brackish lake in Hamamatsu Japan.</title>
        <authorList>
            <person name="Maejima Y."/>
            <person name="Iino T."/>
            <person name="Muraguchi Y."/>
            <person name="Fukuda K."/>
            <person name="Nojiri H."/>
            <person name="Ohkuma M."/>
            <person name="Moriuchi R."/>
            <person name="Dohra H."/>
            <person name="Kimbara K."/>
            <person name="Shintani M."/>
        </authorList>
    </citation>
    <scope>NUCLEOTIDE SEQUENCE [LARGE SCALE GENOMIC DNA]</scope>
    <source>
        <strain evidence="5 6">RF1110005</strain>
    </source>
</reference>
<dbReference type="Pfam" id="PF00155">
    <property type="entry name" value="Aminotran_1_2"/>
    <property type="match status" value="1"/>
</dbReference>
<dbReference type="Gene3D" id="3.40.50.150">
    <property type="entry name" value="Vaccinia Virus protein VP39"/>
    <property type="match status" value="1"/>
</dbReference>
<dbReference type="SUPFAM" id="SSF53335">
    <property type="entry name" value="S-adenosyl-L-methionine-dependent methyltransferases"/>
    <property type="match status" value="1"/>
</dbReference>
<dbReference type="InterPro" id="IPR004839">
    <property type="entry name" value="Aminotransferase_I/II_large"/>
</dbReference>
<evidence type="ECO:0000256" key="1">
    <source>
        <dbReference type="ARBA" id="ARBA00022603"/>
    </source>
</evidence>
<dbReference type="EMBL" id="AP019368">
    <property type="protein sequence ID" value="BBH52066.1"/>
    <property type="molecule type" value="Genomic_DNA"/>
</dbReference>
<sequence>MKSVNEEQKKNWNFNIDEFLHNCTQSSTHAFEGLKNLLQYLEDPHTREKGRVALSELHKYFLKLDSSHDAISKYYFSIDKLITDGEENSPNSLLLLQLPSIFIPEDWSFTFYEGLARYPISEFHHRTLAELGCGNGWITIALAKKCFPHIIYGLDINPRAIVCAKINLYLNGLDERGKSYIDSEGKTLFDRVQFQVSDLLEYCISNKIQLDKVIGCIPQVLAPDTHLLPNIIHDNVEDEFLFSLSNYCSKQGYIEDQFGLGLIARAVEESLEVMKPGGKIILNLGGRPGKAVLDRLLTRRGFKTSVVWKTKIEQAGDTEILPLVEIEQSTSHRFEFYMGANSEESISARTAYVYAMNGGNVFHSLQVVEAEMRDNLKMKKILRLLKKEDYIAARSGFDLTYADRSLVDEKISFLAKLSEKLNNEDAIEYQDVRGETGFRRHIAEYFRTYWRVPITAKSVVIAPSRFSFVKNILSMYNVEKALVDKDFYQDLPAEWLDLSEEKSKNKKNVFVLESPKQSELLCKLIVNFEPQVVICSISEAELRSQDSFRRLIETSQKYGVRLFVDFSNGMELSSAPLVNGIFEYISEQKLPMHVSLFCGLIRNRIYSDLEIAFLISENETVLSALCNVAEMTFSRASLIIQEYYNTILFDLLNFHVRNTKRERTYVPRLPMPEGILFLEKFRGFSDNCNRSFHHPSIFYSHPALDKNSVRLDYGENVYSSPNFLKAAIFEGFVRQNIAQLELQMEPEILNYINFKFDLGEAKSEDIVVANGVAPLFSGIAEYCALNDQVLLFPSGSYGYFIASAQFYGTKILNFKTSVENSFKISPSDLRESLTQLNKKVWIFLNAPVVNPTGAIYTQDEILEIFKIAVDFDSVIIMDTIFSGLEFQADYNKYSISKIIKHIVQDFGIDKLSFIMLGGVSKELAAGGLRVGYGYGNKPFLQTAMRKGITSSLPVNIKYAIKRIFKSLNLQSSNVNKHFAKQRIYLEKRATRLSEVLLQSGWKPLPSNGGLFLIAKPEKIIGKSIYLKKENIQIKIAINGKNIHEVLFNSTGLLINGADWIEVPEYCRFVLSVSDYEFDSAIEKLKLFWSLIAMEE</sequence>
<dbReference type="SUPFAM" id="SSF53383">
    <property type="entry name" value="PLP-dependent transferases"/>
    <property type="match status" value="1"/>
</dbReference>
<name>A0A4P2VGV3_FLUSA</name>
<dbReference type="PANTHER" id="PTHR47087:SF1">
    <property type="entry name" value="METHIONINE S-METHYLTRANSFERASE"/>
    <property type="match status" value="1"/>
</dbReference>
<keyword evidence="5" id="KW-0808">Transferase</keyword>
<dbReference type="InterPro" id="IPR015424">
    <property type="entry name" value="PyrdxlP-dep_Trfase"/>
</dbReference>
<evidence type="ECO:0000259" key="4">
    <source>
        <dbReference type="Pfam" id="PF05175"/>
    </source>
</evidence>
<dbReference type="RefSeq" id="WP_130606185.1">
    <property type="nucleotide sequence ID" value="NZ_AP019368.1"/>
</dbReference>
<dbReference type="GO" id="GO:0008168">
    <property type="term" value="F:methyltransferase activity"/>
    <property type="evidence" value="ECO:0007669"/>
    <property type="project" value="UniProtKB-KW"/>
</dbReference>
<dbReference type="PANTHER" id="PTHR47087">
    <property type="entry name" value="METHIONINE S-METHYLTRANSFERASE"/>
    <property type="match status" value="1"/>
</dbReference>
<feature type="domain" description="Methyltransferase small" evidence="4">
    <location>
        <begin position="124"/>
        <end position="177"/>
    </location>
</feature>
<dbReference type="Pfam" id="PF05175">
    <property type="entry name" value="MTS"/>
    <property type="match status" value="1"/>
</dbReference>